<dbReference type="Pfam" id="PF04014">
    <property type="entry name" value="MazE_antitoxin"/>
    <property type="match status" value="1"/>
</dbReference>
<dbReference type="PANTHER" id="PTHR42930:SF6">
    <property type="entry name" value="PHOSPHATE REGULATORY PROTEIN-LIKE PROTEIN"/>
    <property type="match status" value="1"/>
</dbReference>
<feature type="domain" description="SpoVT-AbrB" evidence="1">
    <location>
        <begin position="7"/>
        <end position="54"/>
    </location>
</feature>
<evidence type="ECO:0000313" key="3">
    <source>
        <dbReference type="Proteomes" id="UP000319894"/>
    </source>
</evidence>
<organism evidence="2 3">
    <name type="scientific">Haloglomus irregulare</name>
    <dbReference type="NCBI Taxonomy" id="2234134"/>
    <lineage>
        <taxon>Archaea</taxon>
        <taxon>Methanobacteriati</taxon>
        <taxon>Methanobacteriota</taxon>
        <taxon>Stenosarchaea group</taxon>
        <taxon>Halobacteria</taxon>
        <taxon>Halobacteriales</taxon>
        <taxon>Natronomonadaceae</taxon>
        <taxon>Haloglomus</taxon>
    </lineage>
</organism>
<name>A0A554NBC5_9EURY</name>
<comment type="caution">
    <text evidence="2">The sequence shown here is derived from an EMBL/GenBank/DDBJ whole genome shotgun (WGS) entry which is preliminary data.</text>
</comment>
<proteinExistence type="predicted"/>
<dbReference type="EMBL" id="QMDX01000003">
    <property type="protein sequence ID" value="TSD14691.1"/>
    <property type="molecule type" value="Genomic_DNA"/>
</dbReference>
<dbReference type="InterPro" id="IPR037914">
    <property type="entry name" value="SpoVT-AbrB_sf"/>
</dbReference>
<dbReference type="SMART" id="SM00966">
    <property type="entry name" value="SpoVT_AbrB"/>
    <property type="match status" value="1"/>
</dbReference>
<dbReference type="Gene3D" id="1.20.58.220">
    <property type="entry name" value="Phosphate transport system protein phou homolog 2, domain 2"/>
    <property type="match status" value="1"/>
</dbReference>
<dbReference type="InterPro" id="IPR026022">
    <property type="entry name" value="PhoU_dom"/>
</dbReference>
<evidence type="ECO:0000313" key="2">
    <source>
        <dbReference type="EMBL" id="TSD14691.1"/>
    </source>
</evidence>
<accession>A0A554NBC5</accession>
<dbReference type="SUPFAM" id="SSF89447">
    <property type="entry name" value="AbrB/MazE/MraZ-like"/>
    <property type="match status" value="1"/>
</dbReference>
<keyword evidence="3" id="KW-1185">Reference proteome</keyword>
<dbReference type="InterPro" id="IPR007159">
    <property type="entry name" value="SpoVT-AbrB_dom"/>
</dbReference>
<dbReference type="InParanoid" id="A0A554NBC5"/>
<dbReference type="Pfam" id="PF01895">
    <property type="entry name" value="PhoU"/>
    <property type="match status" value="1"/>
</dbReference>
<dbReference type="SUPFAM" id="SSF109755">
    <property type="entry name" value="PhoU-like"/>
    <property type="match status" value="1"/>
</dbReference>
<dbReference type="GO" id="GO:0045936">
    <property type="term" value="P:negative regulation of phosphate metabolic process"/>
    <property type="evidence" value="ECO:0007669"/>
    <property type="project" value="InterPro"/>
</dbReference>
<dbReference type="GO" id="GO:0003677">
    <property type="term" value="F:DNA binding"/>
    <property type="evidence" value="ECO:0007669"/>
    <property type="project" value="InterPro"/>
</dbReference>
<dbReference type="InterPro" id="IPR038078">
    <property type="entry name" value="PhoU-like_sf"/>
</dbReference>
<dbReference type="InterPro" id="IPR028366">
    <property type="entry name" value="PhoU"/>
</dbReference>
<reference evidence="2 3" key="1">
    <citation type="submission" date="2018-06" db="EMBL/GenBank/DDBJ databases">
        <title>Natronomonas sp. F16-60 a new haloarchaeon isolated from a solar saltern of Isla Cristina, Huelva, Spain.</title>
        <authorList>
            <person name="Duran-Viseras A."/>
            <person name="Sanchez-Porro C."/>
            <person name="Ventosa A."/>
        </authorList>
    </citation>
    <scope>NUCLEOTIDE SEQUENCE [LARGE SCALE GENOMIC DNA]</scope>
    <source>
        <strain evidence="2 3">F16-60</strain>
    </source>
</reference>
<dbReference type="PANTHER" id="PTHR42930">
    <property type="entry name" value="PHOSPHATE-SPECIFIC TRANSPORT SYSTEM ACCESSORY PROTEIN PHOU"/>
    <property type="match status" value="1"/>
</dbReference>
<dbReference type="GO" id="GO:0030643">
    <property type="term" value="P:intracellular phosphate ion homeostasis"/>
    <property type="evidence" value="ECO:0007669"/>
    <property type="project" value="InterPro"/>
</dbReference>
<protein>
    <submittedName>
        <fullName evidence="2">Phosphate uptake regulator PhoU</fullName>
    </submittedName>
</protein>
<gene>
    <name evidence="2" type="ORF">DP107_06845</name>
</gene>
<dbReference type="OrthoDB" id="40991at2157"/>
<dbReference type="AlphaFoldDB" id="A0A554NBC5"/>
<dbReference type="Proteomes" id="UP000319894">
    <property type="component" value="Unassembled WGS sequence"/>
</dbReference>
<dbReference type="RefSeq" id="WP_144261611.1">
    <property type="nucleotide sequence ID" value="NZ_QMDX01000003.1"/>
</dbReference>
<evidence type="ECO:0000259" key="1">
    <source>
        <dbReference type="SMART" id="SM00966"/>
    </source>
</evidence>
<sequence>MKRKVQQLGSSTLAVTVPAEWARQHDIEKGDEVIVQRDENSGSLLLVPEQLSIADTNASIDMDRLDGPAALERAVVSQYVLGRQLIRIESSTPLGVEHHNAVISAERRLMGLGIVEENESHITVRCSVAPGDFDLSTLLGRISRTEATMRADAVRAIVDGSADRARAVGDRYEQVEKLFYLFLRLVFATYRNPQLNQLVGLSTGFPLIGYRSVAQDIVLMADIAREIARLVDDVDGTAPDGETATMLTDLGDSLDGAVSATIDAVTAPSYEATEQARERFDRVTERVDALNDHLAAERPEPLLDIQRTVVLLERSARHARDSLAVATHLAFRADPDLVTTE</sequence>